<dbReference type="SUPFAM" id="SSF81321">
    <property type="entry name" value="Family A G protein-coupled receptor-like"/>
    <property type="match status" value="1"/>
</dbReference>
<feature type="transmembrane region" description="Helical" evidence="6">
    <location>
        <begin position="28"/>
        <end position="54"/>
    </location>
</feature>
<feature type="transmembrane region" description="Helical" evidence="6">
    <location>
        <begin position="262"/>
        <end position="286"/>
    </location>
</feature>
<evidence type="ECO:0000256" key="5">
    <source>
        <dbReference type="ARBA" id="ARBA00023136"/>
    </source>
</evidence>
<evidence type="ECO:0000256" key="2">
    <source>
        <dbReference type="ARBA" id="ARBA00022475"/>
    </source>
</evidence>
<feature type="transmembrane region" description="Helical" evidence="6">
    <location>
        <begin position="233"/>
        <end position="256"/>
    </location>
</feature>
<keyword evidence="9" id="KW-1185">Reference proteome</keyword>
<dbReference type="Proteomes" id="UP000001593">
    <property type="component" value="Unassembled WGS sequence"/>
</dbReference>
<dbReference type="SMART" id="SM01381">
    <property type="entry name" value="7TM_GPCR_Srsx"/>
    <property type="match status" value="1"/>
</dbReference>
<dbReference type="GO" id="GO:0004930">
    <property type="term" value="F:G protein-coupled receptor activity"/>
    <property type="evidence" value="ECO:0007669"/>
    <property type="project" value="InterPro"/>
</dbReference>
<evidence type="ECO:0000313" key="9">
    <source>
        <dbReference type="Proteomes" id="UP000001593"/>
    </source>
</evidence>
<evidence type="ECO:0000256" key="6">
    <source>
        <dbReference type="SAM" id="Phobius"/>
    </source>
</evidence>
<feature type="transmembrane region" description="Helical" evidence="6">
    <location>
        <begin position="106"/>
        <end position="128"/>
    </location>
</feature>
<name>A7T1Y2_NEMVE</name>
<comment type="subcellular location">
    <subcellularLocation>
        <location evidence="1">Cell membrane</location>
        <topology evidence="1">Multi-pass membrane protein</topology>
    </subcellularLocation>
</comment>
<dbReference type="GO" id="GO:0005886">
    <property type="term" value="C:plasma membrane"/>
    <property type="evidence" value="ECO:0007669"/>
    <property type="project" value="UniProtKB-SubCell"/>
</dbReference>
<dbReference type="InterPro" id="IPR017452">
    <property type="entry name" value="GPCR_Rhodpsn_7TM"/>
</dbReference>
<dbReference type="HOGENOM" id="CLU_009579_14_1_1"/>
<gene>
    <name evidence="8" type="ORF">NEMVEDRAFT_v1g221110</name>
</gene>
<dbReference type="InParanoid" id="A7T1Y2"/>
<dbReference type="Gene3D" id="1.20.1070.10">
    <property type="entry name" value="Rhodopsin 7-helix transmembrane proteins"/>
    <property type="match status" value="1"/>
</dbReference>
<organism evidence="8 9">
    <name type="scientific">Nematostella vectensis</name>
    <name type="common">Starlet sea anemone</name>
    <dbReference type="NCBI Taxonomy" id="45351"/>
    <lineage>
        <taxon>Eukaryota</taxon>
        <taxon>Metazoa</taxon>
        <taxon>Cnidaria</taxon>
        <taxon>Anthozoa</taxon>
        <taxon>Hexacorallia</taxon>
        <taxon>Actiniaria</taxon>
        <taxon>Edwardsiidae</taxon>
        <taxon>Nematostella</taxon>
    </lineage>
</organism>
<dbReference type="EMBL" id="DS470171">
    <property type="protein sequence ID" value="EDO30035.1"/>
    <property type="molecule type" value="Genomic_DNA"/>
</dbReference>
<protein>
    <recommendedName>
        <fullName evidence="7">G-protein coupled receptors family 1 profile domain-containing protein</fullName>
    </recommendedName>
</protein>
<reference evidence="8 9" key="1">
    <citation type="journal article" date="2007" name="Science">
        <title>Sea anemone genome reveals ancestral eumetazoan gene repertoire and genomic organization.</title>
        <authorList>
            <person name="Putnam N.H."/>
            <person name="Srivastava M."/>
            <person name="Hellsten U."/>
            <person name="Dirks B."/>
            <person name="Chapman J."/>
            <person name="Salamov A."/>
            <person name="Terry A."/>
            <person name="Shapiro H."/>
            <person name="Lindquist E."/>
            <person name="Kapitonov V.V."/>
            <person name="Jurka J."/>
            <person name="Genikhovich G."/>
            <person name="Grigoriev I.V."/>
            <person name="Lucas S.M."/>
            <person name="Steele R.E."/>
            <person name="Finnerty J.R."/>
            <person name="Technau U."/>
            <person name="Martindale M.Q."/>
            <person name="Rokhsar D.S."/>
        </authorList>
    </citation>
    <scope>NUCLEOTIDE SEQUENCE [LARGE SCALE GENOMIC DNA]</scope>
    <source>
        <strain evidence="9">CH2 X CH6</strain>
    </source>
</reference>
<keyword evidence="5 6" id="KW-0472">Membrane</keyword>
<feature type="transmembrane region" description="Helical" evidence="6">
    <location>
        <begin position="176"/>
        <end position="198"/>
    </location>
</feature>
<keyword evidence="2" id="KW-1003">Cell membrane</keyword>
<dbReference type="FunCoup" id="A7T1Y2">
    <property type="interactions" value="23"/>
</dbReference>
<keyword evidence="4 6" id="KW-1133">Transmembrane helix</keyword>
<evidence type="ECO:0000313" key="8">
    <source>
        <dbReference type="EMBL" id="EDO30035.1"/>
    </source>
</evidence>
<dbReference type="OMA" id="LICASAY"/>
<keyword evidence="3 6" id="KW-0812">Transmembrane</keyword>
<feature type="domain" description="G-protein coupled receptors family 1 profile" evidence="7">
    <location>
        <begin position="46"/>
        <end position="284"/>
    </location>
</feature>
<sequence length="343" mass="38225">MARISFKLSEVPRTTICKPQTIRLVRDAYIAAAAINCITMFPTIILNVLLMRAMSRSPVLRKPSTLLLYSVSASDLLLGLIVQPGYIAKKIGEFTDNFQIYCKSGILTYTMGNLLVGVSFLNLTAISFDRLLIVTSGLRYPRNVTMLRVVIVIASIWVLMASISASQFIITRTTAFTLAALLIGSSVAITTICYILAVRKINQHKTSKIFVNSSETQRVSNVARYKKSTQTMLLVFVVFLLCYTPYLVVITTAAIIGETADVWSAEAICTVLVYSNSCLNPTILFFRMREIRNAGKQLFRKNRVAMAIEEPTLSITRTVRNHNTVAILEIIEENSHNRPIPVE</sequence>
<dbReference type="Pfam" id="PF00001">
    <property type="entry name" value="7tm_1"/>
    <property type="match status" value="2"/>
</dbReference>
<dbReference type="PRINTS" id="PR00237">
    <property type="entry name" value="GPCRRHODOPSN"/>
</dbReference>
<dbReference type="PhylomeDB" id="A7T1Y2"/>
<feature type="transmembrane region" description="Helical" evidence="6">
    <location>
        <begin position="66"/>
        <end position="86"/>
    </location>
</feature>
<evidence type="ECO:0000256" key="3">
    <source>
        <dbReference type="ARBA" id="ARBA00022692"/>
    </source>
</evidence>
<dbReference type="PANTHER" id="PTHR22750">
    <property type="entry name" value="G-PROTEIN COUPLED RECEPTOR"/>
    <property type="match status" value="1"/>
</dbReference>
<dbReference type="InterPro" id="IPR000276">
    <property type="entry name" value="GPCR_Rhodpsn"/>
</dbReference>
<dbReference type="AlphaFoldDB" id="A7T1Y2"/>
<proteinExistence type="predicted"/>
<feature type="transmembrane region" description="Helical" evidence="6">
    <location>
        <begin position="149"/>
        <end position="170"/>
    </location>
</feature>
<evidence type="ECO:0000259" key="7">
    <source>
        <dbReference type="PROSITE" id="PS50262"/>
    </source>
</evidence>
<evidence type="ECO:0000256" key="4">
    <source>
        <dbReference type="ARBA" id="ARBA00022989"/>
    </source>
</evidence>
<evidence type="ECO:0000256" key="1">
    <source>
        <dbReference type="ARBA" id="ARBA00004651"/>
    </source>
</evidence>
<accession>A7T1Y2</accession>
<dbReference type="eggNOG" id="KOG3656">
    <property type="taxonomic scope" value="Eukaryota"/>
</dbReference>
<dbReference type="PROSITE" id="PS50262">
    <property type="entry name" value="G_PROTEIN_RECEP_F1_2"/>
    <property type="match status" value="1"/>
</dbReference>